<evidence type="ECO:0000313" key="22">
    <source>
        <dbReference type="EMBL" id="MRH79377.1"/>
    </source>
</evidence>
<evidence type="ECO:0000256" key="11">
    <source>
        <dbReference type="ARBA" id="ARBA00038053"/>
    </source>
</evidence>
<dbReference type="Proteomes" id="UP000027731">
    <property type="component" value="Unassembled WGS sequence"/>
</dbReference>
<keyword evidence="6" id="KW-0573">Peptidoglycan synthesis</keyword>
<proteinExistence type="inferred from homology"/>
<evidence type="ECO:0000313" key="24">
    <source>
        <dbReference type="Proteomes" id="UP000027731"/>
    </source>
</evidence>
<dbReference type="GO" id="GO:0032153">
    <property type="term" value="C:cell division site"/>
    <property type="evidence" value="ECO:0007669"/>
    <property type="project" value="TreeGrafter"/>
</dbReference>
<dbReference type="EMBL" id="WJMZ01000003">
    <property type="protein sequence ID" value="MRG83590.1"/>
    <property type="molecule type" value="Genomic_DNA"/>
</dbReference>
<evidence type="ECO:0000313" key="26">
    <source>
        <dbReference type="Proteomes" id="UP000441557"/>
    </source>
</evidence>
<name>A0A073JR26_LIMRT</name>
<dbReference type="EMBL" id="JOSX01000007">
    <property type="protein sequence ID" value="KEK16407.1"/>
    <property type="molecule type" value="Genomic_DNA"/>
</dbReference>
<evidence type="ECO:0000256" key="17">
    <source>
        <dbReference type="SAM" id="Phobius"/>
    </source>
</evidence>
<comment type="subcellular location">
    <subcellularLocation>
        <location evidence="1">Membrane</location>
        <topology evidence="1">Multi-pass membrane protein</topology>
    </subcellularLocation>
</comment>
<evidence type="ECO:0000313" key="25">
    <source>
        <dbReference type="Proteomes" id="UP000095141"/>
    </source>
</evidence>
<reference evidence="26 27" key="3">
    <citation type="submission" date="2019-11" db="EMBL/GenBank/DDBJ databases">
        <title>Draft genome sequence of 12 host-associated Lactobacillus reuteri rodent strains.</title>
        <authorList>
            <person name="Zhang S."/>
            <person name="Ozcam M."/>
            <person name="Van Pijkeren J.P."/>
        </authorList>
    </citation>
    <scope>NUCLEOTIDE SEQUENCE [LARGE SCALE GENOMIC DNA]</scope>
    <source>
        <strain evidence="19 27">6799jm-1</strain>
        <strain evidence="22 29">CR</strain>
        <strain evidence="20 26">L1604-1</strain>
        <strain evidence="21 28">N4I</strain>
    </source>
</reference>
<keyword evidence="3" id="KW-0808">Transferase</keyword>
<evidence type="ECO:0000256" key="15">
    <source>
        <dbReference type="ARBA" id="ARBA00049902"/>
    </source>
</evidence>
<dbReference type="InterPro" id="IPR018365">
    <property type="entry name" value="Cell_cycle_FtsW-rel_CS"/>
</dbReference>
<evidence type="ECO:0000313" key="29">
    <source>
        <dbReference type="Proteomes" id="UP000470878"/>
    </source>
</evidence>
<evidence type="ECO:0000256" key="9">
    <source>
        <dbReference type="ARBA" id="ARBA00032370"/>
    </source>
</evidence>
<keyword evidence="18" id="KW-0132">Cell division</keyword>
<feature type="transmembrane region" description="Helical" evidence="17">
    <location>
        <begin position="294"/>
        <end position="316"/>
    </location>
</feature>
<feature type="transmembrane region" description="Helical" evidence="17">
    <location>
        <begin position="21"/>
        <end position="43"/>
    </location>
</feature>
<keyword evidence="8 17" id="KW-0472">Membrane</keyword>
<evidence type="ECO:0000313" key="23">
    <source>
        <dbReference type="EMBL" id="OCX48953.1"/>
    </source>
</evidence>
<feature type="transmembrane region" description="Helical" evidence="17">
    <location>
        <begin position="117"/>
        <end position="140"/>
    </location>
</feature>
<feature type="transmembrane region" description="Helical" evidence="17">
    <location>
        <begin position="361"/>
        <end position="383"/>
    </location>
</feature>
<evidence type="ECO:0000256" key="2">
    <source>
        <dbReference type="ARBA" id="ARBA00022676"/>
    </source>
</evidence>
<dbReference type="PROSITE" id="PS00428">
    <property type="entry name" value="FTSW_RODA_SPOVE"/>
    <property type="match status" value="1"/>
</dbReference>
<feature type="transmembrane region" description="Helical" evidence="17">
    <location>
        <begin position="198"/>
        <end position="216"/>
    </location>
</feature>
<keyword evidence="4 17" id="KW-0812">Transmembrane</keyword>
<dbReference type="PANTHER" id="PTHR30474:SF2">
    <property type="entry name" value="PEPTIDOGLYCAN GLYCOSYLTRANSFERASE FTSW-RELATED"/>
    <property type="match status" value="1"/>
</dbReference>
<dbReference type="Proteomes" id="UP000470878">
    <property type="component" value="Unassembled WGS sequence"/>
</dbReference>
<dbReference type="Proteomes" id="UP000460207">
    <property type="component" value="Unassembled WGS sequence"/>
</dbReference>
<dbReference type="Pfam" id="PF01098">
    <property type="entry name" value="FTSW_RODA_SPOVE"/>
    <property type="match status" value="1"/>
</dbReference>
<keyword evidence="18" id="KW-0131">Cell cycle</keyword>
<dbReference type="GO" id="GO:0005886">
    <property type="term" value="C:plasma membrane"/>
    <property type="evidence" value="ECO:0007669"/>
    <property type="project" value="TreeGrafter"/>
</dbReference>
<evidence type="ECO:0000256" key="1">
    <source>
        <dbReference type="ARBA" id="ARBA00004141"/>
    </source>
</evidence>
<evidence type="ECO:0000256" key="4">
    <source>
        <dbReference type="ARBA" id="ARBA00022692"/>
    </source>
</evidence>
<organism evidence="18 24">
    <name type="scientific">Limosilactobacillus reuteri</name>
    <name type="common">Lactobacillus reuteri</name>
    <dbReference type="NCBI Taxonomy" id="1598"/>
    <lineage>
        <taxon>Bacteria</taxon>
        <taxon>Bacillati</taxon>
        <taxon>Bacillota</taxon>
        <taxon>Bacilli</taxon>
        <taxon>Lactobacillales</taxon>
        <taxon>Lactobacillaceae</taxon>
        <taxon>Limosilactobacillus</taxon>
    </lineage>
</organism>
<keyword evidence="7 17" id="KW-1133">Transmembrane helix</keyword>
<dbReference type="InterPro" id="IPR001182">
    <property type="entry name" value="FtsW/RodA"/>
</dbReference>
<evidence type="ECO:0000256" key="16">
    <source>
        <dbReference type="ARBA" id="ARBA00049966"/>
    </source>
</evidence>
<evidence type="ECO:0000313" key="27">
    <source>
        <dbReference type="Proteomes" id="UP000452188"/>
    </source>
</evidence>
<evidence type="ECO:0000313" key="21">
    <source>
        <dbReference type="EMBL" id="MRG89719.1"/>
    </source>
</evidence>
<comment type="function">
    <text evidence="16">Peptidoglycan polymerase that is essential for cell division.</text>
</comment>
<evidence type="ECO:0000313" key="20">
    <source>
        <dbReference type="EMBL" id="MRG83590.1"/>
    </source>
</evidence>
<dbReference type="EC" id="2.4.99.28" evidence="14"/>
<evidence type="ECO:0000256" key="13">
    <source>
        <dbReference type="ARBA" id="ARBA00041418"/>
    </source>
</evidence>
<evidence type="ECO:0000256" key="6">
    <source>
        <dbReference type="ARBA" id="ARBA00022984"/>
    </source>
</evidence>
<evidence type="ECO:0000256" key="5">
    <source>
        <dbReference type="ARBA" id="ARBA00022960"/>
    </source>
</evidence>
<dbReference type="PANTHER" id="PTHR30474">
    <property type="entry name" value="CELL CYCLE PROTEIN"/>
    <property type="match status" value="1"/>
</dbReference>
<feature type="transmembrane region" description="Helical" evidence="17">
    <location>
        <begin position="328"/>
        <end position="355"/>
    </location>
</feature>
<comment type="catalytic activity">
    <reaction evidence="15">
        <text>[GlcNAc-(1-&gt;4)-Mur2Ac(oyl-L-Ala-gamma-D-Glu-L-Lys-D-Ala-D-Ala)](n)-di-trans,octa-cis-undecaprenyl diphosphate + beta-D-GlcNAc-(1-&gt;4)-Mur2Ac(oyl-L-Ala-gamma-D-Glu-L-Lys-D-Ala-D-Ala)-di-trans,octa-cis-undecaprenyl diphosphate = [GlcNAc-(1-&gt;4)-Mur2Ac(oyl-L-Ala-gamma-D-Glu-L-Lys-D-Ala-D-Ala)](n+1)-di-trans,octa-cis-undecaprenyl diphosphate + di-trans,octa-cis-undecaprenyl diphosphate + H(+)</text>
        <dbReference type="Rhea" id="RHEA:23708"/>
        <dbReference type="Rhea" id="RHEA-COMP:9602"/>
        <dbReference type="Rhea" id="RHEA-COMP:9603"/>
        <dbReference type="ChEBI" id="CHEBI:15378"/>
        <dbReference type="ChEBI" id="CHEBI:58405"/>
        <dbReference type="ChEBI" id="CHEBI:60033"/>
        <dbReference type="ChEBI" id="CHEBI:78435"/>
        <dbReference type="EC" id="2.4.99.28"/>
    </reaction>
</comment>
<evidence type="ECO:0000256" key="8">
    <source>
        <dbReference type="ARBA" id="ARBA00023136"/>
    </source>
</evidence>
<dbReference type="Proteomes" id="UP000452188">
    <property type="component" value="Unassembled WGS sequence"/>
</dbReference>
<dbReference type="GO" id="GO:0008360">
    <property type="term" value="P:regulation of cell shape"/>
    <property type="evidence" value="ECO:0007669"/>
    <property type="project" value="UniProtKB-KW"/>
</dbReference>
<reference evidence="18 24" key="1">
    <citation type="submission" date="2014-06" db="EMBL/GenBank/DDBJ databases">
        <title>Genetic determinant of reutericyclin biosynthesis of Lactobacillus reuteri.</title>
        <authorList>
            <person name="Lin X."/>
            <person name="Duar R."/>
            <person name="Walter J."/>
            <person name="Gaenzle M."/>
        </authorList>
    </citation>
    <scope>NUCLEOTIDE SEQUENCE [LARGE SCALE GENOMIC DNA]</scope>
    <source>
        <strain evidence="18 24">LTH2584</strain>
    </source>
</reference>
<evidence type="ECO:0000256" key="7">
    <source>
        <dbReference type="ARBA" id="ARBA00022989"/>
    </source>
</evidence>
<dbReference type="GO" id="GO:0008955">
    <property type="term" value="F:peptidoglycan glycosyltransferase activity"/>
    <property type="evidence" value="ECO:0007669"/>
    <property type="project" value="UniProtKB-EC"/>
</dbReference>
<dbReference type="Proteomes" id="UP000095141">
    <property type="component" value="Unassembled WGS sequence"/>
</dbReference>
<dbReference type="GO" id="GO:0051301">
    <property type="term" value="P:cell division"/>
    <property type="evidence" value="ECO:0007669"/>
    <property type="project" value="UniProtKB-KW"/>
</dbReference>
<dbReference type="Proteomes" id="UP000441557">
    <property type="component" value="Unassembled WGS sequence"/>
</dbReference>
<keyword evidence="5" id="KW-0133">Cell shape</keyword>
<dbReference type="EMBL" id="WJND01000009">
    <property type="protein sequence ID" value="MRG89719.1"/>
    <property type="molecule type" value="Genomic_DNA"/>
</dbReference>
<keyword evidence="2" id="KW-0328">Glycosyltransferase</keyword>
<dbReference type="PATRIC" id="fig|1598.90.peg.255"/>
<evidence type="ECO:0000256" key="12">
    <source>
        <dbReference type="ARBA" id="ARBA00041185"/>
    </source>
</evidence>
<evidence type="ECO:0000313" key="19">
    <source>
        <dbReference type="EMBL" id="MRG74908.1"/>
    </source>
</evidence>
<evidence type="ECO:0000256" key="3">
    <source>
        <dbReference type="ARBA" id="ARBA00022679"/>
    </source>
</evidence>
<dbReference type="GO" id="GO:0009252">
    <property type="term" value="P:peptidoglycan biosynthetic process"/>
    <property type="evidence" value="ECO:0007669"/>
    <property type="project" value="UniProtKB-KW"/>
</dbReference>
<dbReference type="GO" id="GO:0015648">
    <property type="term" value="F:lipid-linked peptidoglycan transporter activity"/>
    <property type="evidence" value="ECO:0007669"/>
    <property type="project" value="TreeGrafter"/>
</dbReference>
<accession>A0A073JR26</accession>
<dbReference type="EMBL" id="MCNS01000005">
    <property type="protein sequence ID" value="OCX48953.1"/>
    <property type="molecule type" value="Genomic_DNA"/>
</dbReference>
<dbReference type="EMBL" id="WJMV01000009">
    <property type="protein sequence ID" value="MRG74908.1"/>
    <property type="molecule type" value="Genomic_DNA"/>
</dbReference>
<sequence>MKKKKLRFRKIRSVWNNVRYLDYYILVPYLALCLVGIVMVYSASASIEMQNGGTPLGYLVKQTIYVVMGVAVMAFMANYPLRHYRTPRFLRDSTLVVGALLVIVLVFSRAVNGAKGWISLGFFNIQPVEICKLYFILYLADRMAKIRQRGQHFTTDAKGPWLIIAVFLGLIMIQPDIGGMAINGAIIAIMLLAADYKWGVGLGIILVLPALGYLGLERLVESGLLQGGGYQVARFVAFLNPFGNASGSGSQLVNSYYAISNGGVFGVGLGNSIQKMGYLPEPNTDFIMSITSEELGLVGVTAILVTLLFLICRIIQVGVRADSLYQTLICYGSATFFTIETLFNIGGVLGLLPITGVTFPFISYGGSSMLILSATVGIIMNISMQQNRDRLVMGKPFVPETGGVKNV</sequence>
<gene>
    <name evidence="23" type="ORF">BFD03_04085</name>
    <name evidence="21" type="ORF">GIX76_06920</name>
    <name evidence="22" type="ORF">GIX77_01050</name>
    <name evidence="19" type="ORF">GIX79_03855</name>
    <name evidence="20" type="ORF">GIX80_04145</name>
    <name evidence="18" type="ORF">LR3_05775</name>
</gene>
<feature type="transmembrane region" description="Helical" evidence="17">
    <location>
        <begin position="161"/>
        <end position="192"/>
    </location>
</feature>
<protein>
    <recommendedName>
        <fullName evidence="12">Probable peptidoglycan glycosyltransferase FtsW</fullName>
        <ecNumber evidence="14">2.4.99.28</ecNumber>
    </recommendedName>
    <alternativeName>
        <fullName evidence="13">Cell division protein FtsW</fullName>
    </alternativeName>
    <alternativeName>
        <fullName evidence="10">Cell wall polymerase</fullName>
    </alternativeName>
    <alternativeName>
        <fullName evidence="9">Peptidoglycan polymerase</fullName>
    </alternativeName>
</protein>
<evidence type="ECO:0000313" key="18">
    <source>
        <dbReference type="EMBL" id="KEK16407.1"/>
    </source>
</evidence>
<evidence type="ECO:0000256" key="14">
    <source>
        <dbReference type="ARBA" id="ARBA00044770"/>
    </source>
</evidence>
<dbReference type="RefSeq" id="WP_019254065.1">
    <property type="nucleotide sequence ID" value="NZ_CP080622.1"/>
</dbReference>
<comment type="similarity">
    <text evidence="11">Belongs to the SEDS family. FtsW subfamily.</text>
</comment>
<dbReference type="AlphaFoldDB" id="A0A073JR26"/>
<evidence type="ECO:0000313" key="28">
    <source>
        <dbReference type="Proteomes" id="UP000460207"/>
    </source>
</evidence>
<feature type="transmembrane region" description="Helical" evidence="17">
    <location>
        <begin position="63"/>
        <end position="81"/>
    </location>
</feature>
<dbReference type="EMBL" id="WJMX01000001">
    <property type="protein sequence ID" value="MRH79377.1"/>
    <property type="molecule type" value="Genomic_DNA"/>
</dbReference>
<reference evidence="23 25" key="2">
    <citation type="submission" date="2016-08" db="EMBL/GenBank/DDBJ databases">
        <title>Probiotic bacterium isolated from chicken gut.</title>
        <authorList>
            <person name="Levy J.L."/>
            <person name="Hassan H.M."/>
            <person name="Mendoza M.A."/>
        </authorList>
    </citation>
    <scope>NUCLEOTIDE SEQUENCE [LARGE SCALE GENOMIC DNA]</scope>
    <source>
        <strain evidence="23 25">P43</strain>
    </source>
</reference>
<evidence type="ECO:0000256" key="10">
    <source>
        <dbReference type="ARBA" id="ARBA00033270"/>
    </source>
</evidence>
<feature type="transmembrane region" description="Helical" evidence="17">
    <location>
        <begin position="93"/>
        <end position="111"/>
    </location>
</feature>
<comment type="caution">
    <text evidence="18">The sequence shown here is derived from an EMBL/GenBank/DDBJ whole genome shotgun (WGS) entry which is preliminary data.</text>
</comment>